<protein>
    <recommendedName>
        <fullName evidence="3">DUF4283 domain-containing protein</fullName>
    </recommendedName>
</protein>
<gene>
    <name evidence="1" type="ORF">GOBAR_AA06805</name>
</gene>
<evidence type="ECO:0000313" key="1">
    <source>
        <dbReference type="EMBL" id="PPS13769.1"/>
    </source>
</evidence>
<evidence type="ECO:0008006" key="3">
    <source>
        <dbReference type="Google" id="ProtNLM"/>
    </source>
</evidence>
<dbReference type="AlphaFoldDB" id="A0A2P5YDU5"/>
<reference evidence="1 2" key="1">
    <citation type="submission" date="2015-01" db="EMBL/GenBank/DDBJ databases">
        <title>Genome of allotetraploid Gossypium barbadense reveals genomic plasticity and fiber elongation in cotton evolution.</title>
        <authorList>
            <person name="Chen X."/>
            <person name="Liu X."/>
            <person name="Zhao B."/>
            <person name="Zheng H."/>
            <person name="Hu Y."/>
            <person name="Lu G."/>
            <person name="Yang C."/>
            <person name="Chen J."/>
            <person name="Shan C."/>
            <person name="Zhang L."/>
            <person name="Zhou Y."/>
            <person name="Wang L."/>
            <person name="Guo W."/>
            <person name="Bai Y."/>
            <person name="Ruan J."/>
            <person name="Shangguan X."/>
            <person name="Mao Y."/>
            <person name="Jiang J."/>
            <person name="Zhu Y."/>
            <person name="Lei J."/>
            <person name="Kang H."/>
            <person name="Chen S."/>
            <person name="He X."/>
            <person name="Wang R."/>
            <person name="Wang Y."/>
            <person name="Chen J."/>
            <person name="Wang L."/>
            <person name="Yu S."/>
            <person name="Wang B."/>
            <person name="Wei J."/>
            <person name="Song S."/>
            <person name="Lu X."/>
            <person name="Gao Z."/>
            <person name="Gu W."/>
            <person name="Deng X."/>
            <person name="Ma D."/>
            <person name="Wang S."/>
            <person name="Liang W."/>
            <person name="Fang L."/>
            <person name="Cai C."/>
            <person name="Zhu X."/>
            <person name="Zhou B."/>
            <person name="Zhang Y."/>
            <person name="Chen Z."/>
            <person name="Xu S."/>
            <person name="Zhu R."/>
            <person name="Wang S."/>
            <person name="Zhang T."/>
            <person name="Zhao G."/>
        </authorList>
    </citation>
    <scope>NUCLEOTIDE SEQUENCE [LARGE SCALE GENOMIC DNA]</scope>
    <source>
        <strain evidence="2">cv. Xinhai21</strain>
        <tissue evidence="1">Leaf</tissue>
    </source>
</reference>
<organism evidence="1 2">
    <name type="scientific">Gossypium barbadense</name>
    <name type="common">Sea Island cotton</name>
    <name type="synonym">Hibiscus barbadensis</name>
    <dbReference type="NCBI Taxonomy" id="3634"/>
    <lineage>
        <taxon>Eukaryota</taxon>
        <taxon>Viridiplantae</taxon>
        <taxon>Streptophyta</taxon>
        <taxon>Embryophyta</taxon>
        <taxon>Tracheophyta</taxon>
        <taxon>Spermatophyta</taxon>
        <taxon>Magnoliopsida</taxon>
        <taxon>eudicotyledons</taxon>
        <taxon>Gunneridae</taxon>
        <taxon>Pentapetalae</taxon>
        <taxon>rosids</taxon>
        <taxon>malvids</taxon>
        <taxon>Malvales</taxon>
        <taxon>Malvaceae</taxon>
        <taxon>Malvoideae</taxon>
        <taxon>Gossypium</taxon>
    </lineage>
</organism>
<sequence>MEHENIDEGDMANRSTKKVRIRETEGDLDVVMDSVPTTGNLCHRKIVCWVLDFGGNQTPLKEHWILSVLQQGVFSWETVPALAKFQSSEDFEKVFYQGPWIVYG</sequence>
<dbReference type="EMBL" id="KZ663313">
    <property type="protein sequence ID" value="PPS13769.1"/>
    <property type="molecule type" value="Genomic_DNA"/>
</dbReference>
<proteinExistence type="predicted"/>
<name>A0A2P5YDU5_GOSBA</name>
<accession>A0A2P5YDU5</accession>
<evidence type="ECO:0000313" key="2">
    <source>
        <dbReference type="Proteomes" id="UP000239757"/>
    </source>
</evidence>
<dbReference type="Proteomes" id="UP000239757">
    <property type="component" value="Unassembled WGS sequence"/>
</dbReference>